<comment type="similarity">
    <text evidence="1">Belongs to the serine-aspartate repeat-containing protein (SDr) family.</text>
</comment>
<protein>
    <recommendedName>
        <fullName evidence="6">Gram-positive cocci surface proteins LPxTG domain-containing protein</fullName>
    </recommendedName>
</protein>
<evidence type="ECO:0000256" key="2">
    <source>
        <dbReference type="ARBA" id="ARBA00022525"/>
    </source>
</evidence>
<keyword evidence="5" id="KW-1185">Reference proteome</keyword>
<dbReference type="Pfam" id="PF13620">
    <property type="entry name" value="CarboxypepD_reg"/>
    <property type="match status" value="31"/>
</dbReference>
<dbReference type="RefSeq" id="WP_094252577.1">
    <property type="nucleotide sequence ID" value="NZ_JBHLXL010000001.1"/>
</dbReference>
<evidence type="ECO:0000313" key="5">
    <source>
        <dbReference type="Proteomes" id="UP000215059"/>
    </source>
</evidence>
<evidence type="ECO:0008006" key="6">
    <source>
        <dbReference type="Google" id="ProtNLM"/>
    </source>
</evidence>
<reference evidence="4 5" key="1">
    <citation type="submission" date="2017-07" db="EMBL/GenBank/DDBJ databases">
        <title>Fictibacillus sp. nov. GDSW-R2A3 Genome sequencing and assembly.</title>
        <authorList>
            <person name="Mayilraj S."/>
        </authorList>
    </citation>
    <scope>NUCLEOTIDE SEQUENCE [LARGE SCALE GENOMIC DNA]</scope>
    <source>
        <strain evidence="4 5">GDSW-R2A3</strain>
    </source>
</reference>
<name>A0A235F7Q0_9BACL</name>
<dbReference type="EMBL" id="NOII01000003">
    <property type="protein sequence ID" value="OYD57229.1"/>
    <property type="molecule type" value="Genomic_DNA"/>
</dbReference>
<evidence type="ECO:0000313" key="4">
    <source>
        <dbReference type="EMBL" id="OYD57229.1"/>
    </source>
</evidence>
<dbReference type="SUPFAM" id="SSF49464">
    <property type="entry name" value="Carboxypeptidase regulatory domain-like"/>
    <property type="match status" value="10"/>
</dbReference>
<dbReference type="Gene3D" id="2.60.40.1120">
    <property type="entry name" value="Carboxypeptidase-like, regulatory domain"/>
    <property type="match status" value="34"/>
</dbReference>
<gene>
    <name evidence="4" type="ORF">CGZ90_11100</name>
</gene>
<dbReference type="OrthoDB" id="176752at2"/>
<proteinExistence type="inferred from homology"/>
<dbReference type="SUPFAM" id="SSF49452">
    <property type="entry name" value="Starch-binding domain-like"/>
    <property type="match status" value="22"/>
</dbReference>
<keyword evidence="2" id="KW-0964">Secreted</keyword>
<dbReference type="InterPro" id="IPR008969">
    <property type="entry name" value="CarboxyPept-like_regulatory"/>
</dbReference>
<keyword evidence="3" id="KW-0732">Signal</keyword>
<evidence type="ECO:0000256" key="3">
    <source>
        <dbReference type="ARBA" id="ARBA00022729"/>
    </source>
</evidence>
<accession>A0A235F7Q0</accession>
<evidence type="ECO:0000256" key="1">
    <source>
        <dbReference type="ARBA" id="ARBA00007257"/>
    </source>
</evidence>
<dbReference type="Gene3D" id="2.60.40.1170">
    <property type="entry name" value="Mu homology domain, subdomain B"/>
    <property type="match status" value="1"/>
</dbReference>
<dbReference type="PANTHER" id="PTHR36108">
    <property type="entry name" value="COLOSSIN-B-RELATED"/>
    <property type="match status" value="1"/>
</dbReference>
<dbReference type="InterPro" id="IPR013784">
    <property type="entry name" value="Carb-bd-like_fold"/>
</dbReference>
<dbReference type="PANTHER" id="PTHR36108:SF13">
    <property type="entry name" value="COLOSSIN-B-RELATED"/>
    <property type="match status" value="1"/>
</dbReference>
<dbReference type="SUPFAM" id="SSF49478">
    <property type="entry name" value="Cna protein B-type domain"/>
    <property type="match status" value="3"/>
</dbReference>
<sequence length="3486" mass="357080">MAFPSNDQFTAITVGGVPYADVINDISPAGTDIVGSASFPSFYFAYDEINVYFRMRVKSDPRNNAKTAFTNFAWGVLLNTTGVPGTYDWLLAVNGLNKRVNLVKNTIIEVNSWNDPAEGTNGRGEPNYSRSIINFDVARVLQADSTLGSTQNYFIDFLIPASTLFSFLGINALSQVRMVAFTSANNNNYNKDSLRTSEGFQFSAALSTPATINSGNVRANLQVAKTLLTGPTTPAAGQIGEWTGRITLTNTGKSTATLINVTDIVSLDVVSQFTVMNVSQGTTAYNAATKTLTWSVGNIARGASAILDFGENGIFYTPGNRVLNTARATGIDSFTGADLTPVSASISVNVQAAGGAAGTVLDSSNGQPVAGAQVRLLSGATPVAVTSTDAFGKYSITNIASGTYILEFSKANYTTLAQGVLIESDTITIVNPVLVALPGTLQGTVTASGGGGVNGAAVLLSDSLGTVVAQAVTSPEGTYSISGIIPGHYTLTVSADGYQSVTIGQNVPSNQVTTADFVLQSNPGTVTGTVTGSGAPLANAFVEALNATGIVVSSILTDGAGQYSISRLSAGSYRLRVSAPSHQTFIVGFSIAEGETATVDVNLLASPGSITGTVIDEDTGAPIEGASLKVVNSSGITDATVLTDVNGQYTVNSLAPGNYVITFYSDGHGTKTVGAYVQSNLPTTVNVSLKRLAGVLTGIVSSGGSAISGSTVDVVLNNIVVAKTLTDENGSYTISGLSPERYTVIFNAEGYSPVTLGAVIQDNETTVVNADLQLTFGSLSGNVQDNEGNVLAGAVVLVKNADSDVLISRVVTDTNGDFNIGELLPGSYNVIANIDNYQTGLIGAIIIAGETSTVNFTLAPDPAGITGLVINEETSQPISGASIEIQLLDSNGVIVRSTFTDTDGSFIVEFLMPGTYTIIVSSEGFQASSASIQLTPGSVSFITITLTPAPGFVSGLVADSLTGLPIAGATVNISNSLGSFVDSAVTSTDGTFISHGLSGGFYTLASVAPGFETNVVGVLVPAGLTKFVNIELAPNPGGVSGTVTPAVEGTVLQLYTSDNQFINTVAATPEGAFLFQSLAPGNYFVKAVAANYSVGCAGAFVVSNQTTNITLTMQPNPGSVSGTIFSDLGDPVENATISLLDANETPIGSSTTDLDGGYIVSSIPPGSYAVVIRAGGFANATGTVAVGPGQTVADLNFQLETIRGSISGSVSDFATGAAIPGAVVLIRDSIGIIIRFTSTDQFGNYLLRNFVPGSYSVTSSAQSYSTEITGVIVQSGETAGADLRLRSTVGTIAGQITNENGDPLGGDNIQLKLFGSNGEVLQALIAQTDGSFQIPDLAEGTYFVSADLAGYSPNLGAVIVTAGAVSTINIPLSLIVTTLTGSVTDSATGAPIAGTAVSVSLTTNTGMFIAKQFPGTDGTFTFGSIAPGLYLLNVNAEGYGNEVITVTVPETGFNIAVSLTQNPGAVTGFVTNQLTGEPLSNAIIQVIELGKPVDLTGVTDSFGQFVFSNLTPDSYRAIVSADGFSSQSATFTIFPDQTVSLSFILTPEPGNVAGTVTDAVTGNPIRQVMIQVRYLSPTGPVIATTLTDDQGNYITQGVYSGIYTVIAFTDDGYGSSSASVQVPANGTAVLNFTLQPDPSTVQGIVTSALTGEPLANVAVTLLDVYGFTVRVVNTDGNGFYRIIGFTEGQYLVTAIVPDYQRLRVAISPVPGETVTADLALAPDPGNIAGVILDEQTLAPLVGAQIEVYAPGAVTPIARRTTGAGGNFLIEGVAPRSYTINAYQLNYSIRSTGVIVQSNETANVQLTLIPEPASVAGTVTDNNGAPLSNASVRVVDETDLEIGNGITDNNGNYVIGNLPAGAYTVIVGARDFSSATTGISLQPGQELTGLAFALDPLGGLISGSVVNANTGDGLPGILISFYTPEGIPVISTNTDTAGNFTSILLPPGTYTVIASSPYFVQDQTGVIILPNQTAAVSFALAEVGGSIFGTVVDLGGIPITGTSISVRLLNVNGVLLQSLNALSDGTFAFPNLAAGSYQVNIIAEGYQSATVGAIVVNGEVSELTVPLAPEQGSISGVVTDEITGLPVSGSFIEVTDANGVLAATITSDQDGAFRIDNLLTGPLNVRATARSYGSATVGVIVNAMSVSTVELSLPPDPGSIAGTVTRPDGTPAGNTTIKIVDRKNTTITSVITDEDGSYEVDDLDEGQYTITANNTNSGSGIGSGIVLPDMETDVDIILIPEGGVVEGNVTSRSTGEPLIGASVELRSVSPFGPVIVTALTNSTGSYRFDFVSTGTYAIVVTKENYGSEIGSVLIENGVTYSRDFALTPLPSNVTGAITARIPSVQAESDRVSAAADIIIPLVNTAVRLIDENGAEIAAVQTNEEGTYLVENFAAGIYSLNTFNVDYETNNIGFSVNPGQTQIVNIELVALPGTLTGTIVDLQTGLPIAGAIVQLVFGASLQPAGRGVTDNAGIYTILGLSPGSYSQTMTTPNYSTFTSGANISANATTTVDGFLQGDPGVVSGTVSGPGGGIGGAGVKVIDVNGTVIGSAVTNNDGTYFIGNLPEGTFAVTVTAPDFSSGTQGVTVGPGQTADVSFVLTPDSGSITGSVIDENGVPLAGAVVNVLLNDVIIASAVTDLSGGYTFRDLLPNTYQVTANLSGYGITSVGAIVTSNAAAAASLTLTTLFGSIAGTVTDAGGSPITGRSIQINLYDQNNSLITTVLAQSDGTYVIPQVRQGSYVITVTVRGFNPGNFAAEVTPGAQTAADLSLTAIGGRLTVKVVDATTSVPVSGVVTNVYNEAGIPITTAITDQEGAFTLQSLEEGSVILSTASPGYSSLSQGAIIENGVTTEAVLAISPETGDLTGTITGPDGLPITGAVIQIIDATRATVNTVLSQSDGTYAVLDLLPGIYTMTVSAAGFEQLSLSAFIEANETTVTDITLAFEPGSVEGIVTDAGTGAFISRANVELRLISPSGPVIASTITDVQGRYRFNTIRSGTYTVVATNSNYGNDSDSIFVEPGLTTFADLQLSPLTSRVTGTITGDGGLPLVNTLVRVADSNGTVVAEIQTDIDGRYLVEGLLPGEYSLSVINIDYRSEVVVFTAEPNLTAVVDVSLTALPSLFTGFVTDAETGLPIVGAIVETFTLQTSPVTSASSSAESQVQDSAQSETAAAVEAQAVDVLGRPVAVALTNINGFYTIPGLSNGTYTLRASAQGYGTDGRLTVLPVNATVEEDFALVAGTASISGTVLIAGNGPLFNASVSVFTADGVLVANASTNQEGFYFIGNLRAGSYRVSADADGYLEQSTSVELDNGEVLEDVDFALVPGADGNITGQVSDSRTGRPIVGAAIQLFDLRGNLVAEVETNEVGIFLLTGISAGFYTLRASAAGYVPFTSDEFELVAGETLLLPITLRAVRPIPPVNGTALYYILVGGEPLALDSAESPTAFQLENIDPDRNCAVFSYEAVVDGGGTVRRYITFDLTCISIIRIIE</sequence>
<dbReference type="GO" id="GO:0030246">
    <property type="term" value="F:carbohydrate binding"/>
    <property type="evidence" value="ECO:0007669"/>
    <property type="project" value="InterPro"/>
</dbReference>
<dbReference type="Proteomes" id="UP000215059">
    <property type="component" value="Unassembled WGS sequence"/>
</dbReference>
<organism evidence="4 5">
    <name type="scientific">Fictibacillus aquaticus</name>
    <dbReference type="NCBI Taxonomy" id="2021314"/>
    <lineage>
        <taxon>Bacteria</taxon>
        <taxon>Bacillati</taxon>
        <taxon>Bacillota</taxon>
        <taxon>Bacilli</taxon>
        <taxon>Bacillales</taxon>
        <taxon>Fictibacillaceae</taxon>
        <taxon>Fictibacillus</taxon>
    </lineage>
</organism>
<comment type="caution">
    <text evidence="4">The sequence shown here is derived from an EMBL/GenBank/DDBJ whole genome shotgun (WGS) entry which is preliminary data.</text>
</comment>